<keyword evidence="1" id="KW-0472">Membrane</keyword>
<gene>
    <name evidence="2" type="primary">P0406E03.30</name>
</gene>
<reference evidence="3" key="2">
    <citation type="journal article" date="2008" name="Nucleic Acids Res.">
        <title>The rice annotation project database (RAP-DB): 2008 update.</title>
        <authorList>
            <consortium name="The rice annotation project (RAP)"/>
        </authorList>
    </citation>
    <scope>GENOME REANNOTATION</scope>
    <source>
        <strain evidence="3">cv. Nipponbare</strain>
    </source>
</reference>
<feature type="transmembrane region" description="Helical" evidence="1">
    <location>
        <begin position="50"/>
        <end position="73"/>
    </location>
</feature>
<protein>
    <submittedName>
        <fullName evidence="2">HGWP repeat containing protein-like</fullName>
    </submittedName>
</protein>
<sequence>MDIIVFRCRLVMPPPTGAFIFTTTRLHYRFASVAADSCSLHHGYATLSPWWSGFIFIIFGTDKLYCLYFASFATSPTTMFYRSFDISACVTKHDAVLFYYNKWCSNIQDFYSDIFNTFIHSSNGYSTTRSYSS</sequence>
<organism evidence="2 3">
    <name type="scientific">Oryza sativa subsp. japonica</name>
    <name type="common">Rice</name>
    <dbReference type="NCBI Taxonomy" id="39947"/>
    <lineage>
        <taxon>Eukaryota</taxon>
        <taxon>Viridiplantae</taxon>
        <taxon>Streptophyta</taxon>
        <taxon>Embryophyta</taxon>
        <taxon>Tracheophyta</taxon>
        <taxon>Spermatophyta</taxon>
        <taxon>Magnoliopsida</taxon>
        <taxon>Liliopsida</taxon>
        <taxon>Poales</taxon>
        <taxon>Poaceae</taxon>
        <taxon>BOP clade</taxon>
        <taxon>Oryzoideae</taxon>
        <taxon>Oryzeae</taxon>
        <taxon>Oryzinae</taxon>
        <taxon>Oryza</taxon>
        <taxon>Oryza sativa</taxon>
    </lineage>
</organism>
<reference evidence="3" key="1">
    <citation type="journal article" date="2005" name="Nature">
        <title>The map-based sequence of the rice genome.</title>
        <authorList>
            <consortium name="International rice genome sequencing project (IRGSP)"/>
            <person name="Matsumoto T."/>
            <person name="Wu J."/>
            <person name="Kanamori H."/>
            <person name="Katayose Y."/>
            <person name="Fujisawa M."/>
            <person name="Namiki N."/>
            <person name="Mizuno H."/>
            <person name="Yamamoto K."/>
            <person name="Antonio B.A."/>
            <person name="Baba T."/>
            <person name="Sakata K."/>
            <person name="Nagamura Y."/>
            <person name="Aoki H."/>
            <person name="Arikawa K."/>
            <person name="Arita K."/>
            <person name="Bito T."/>
            <person name="Chiden Y."/>
            <person name="Fujitsuka N."/>
            <person name="Fukunaka R."/>
            <person name="Hamada M."/>
            <person name="Harada C."/>
            <person name="Hayashi A."/>
            <person name="Hijishita S."/>
            <person name="Honda M."/>
            <person name="Hosokawa S."/>
            <person name="Ichikawa Y."/>
            <person name="Idonuma A."/>
            <person name="Iijima M."/>
            <person name="Ikeda M."/>
            <person name="Ikeno M."/>
            <person name="Ito K."/>
            <person name="Ito S."/>
            <person name="Ito T."/>
            <person name="Ito Y."/>
            <person name="Ito Y."/>
            <person name="Iwabuchi A."/>
            <person name="Kamiya K."/>
            <person name="Karasawa W."/>
            <person name="Kurita K."/>
            <person name="Katagiri S."/>
            <person name="Kikuta A."/>
            <person name="Kobayashi H."/>
            <person name="Kobayashi N."/>
            <person name="Machita K."/>
            <person name="Maehara T."/>
            <person name="Masukawa M."/>
            <person name="Mizubayashi T."/>
            <person name="Mukai Y."/>
            <person name="Nagasaki H."/>
            <person name="Nagata Y."/>
            <person name="Naito S."/>
            <person name="Nakashima M."/>
            <person name="Nakama Y."/>
            <person name="Nakamichi Y."/>
            <person name="Nakamura M."/>
            <person name="Meguro A."/>
            <person name="Negishi M."/>
            <person name="Ohta I."/>
            <person name="Ohta T."/>
            <person name="Okamoto M."/>
            <person name="Ono N."/>
            <person name="Saji S."/>
            <person name="Sakaguchi M."/>
            <person name="Sakai K."/>
            <person name="Shibata M."/>
            <person name="Shimokawa T."/>
            <person name="Song J."/>
            <person name="Takazaki Y."/>
            <person name="Terasawa K."/>
            <person name="Tsugane M."/>
            <person name="Tsuji K."/>
            <person name="Ueda S."/>
            <person name="Waki K."/>
            <person name="Yamagata H."/>
            <person name="Yamamoto M."/>
            <person name="Yamamoto S."/>
            <person name="Yamane H."/>
            <person name="Yoshiki S."/>
            <person name="Yoshihara R."/>
            <person name="Yukawa K."/>
            <person name="Zhong H."/>
            <person name="Yano M."/>
            <person name="Yuan Q."/>
            <person name="Ouyang S."/>
            <person name="Liu J."/>
            <person name="Jones K.M."/>
            <person name="Gansberger K."/>
            <person name="Moffat K."/>
            <person name="Hill J."/>
            <person name="Bera J."/>
            <person name="Fadrosh D."/>
            <person name="Jin S."/>
            <person name="Johri S."/>
            <person name="Kim M."/>
            <person name="Overton L."/>
            <person name="Reardon M."/>
            <person name="Tsitrin T."/>
            <person name="Vuong H."/>
            <person name="Weaver B."/>
            <person name="Ciecko A."/>
            <person name="Tallon L."/>
            <person name="Jackson J."/>
            <person name="Pai G."/>
            <person name="Aken S.V."/>
            <person name="Utterback T."/>
            <person name="Reidmuller S."/>
            <person name="Feldblyum T."/>
            <person name="Hsiao J."/>
            <person name="Zismann V."/>
            <person name="Iobst S."/>
            <person name="de Vazeille A.R."/>
            <person name="Buell C.R."/>
            <person name="Ying K."/>
            <person name="Li Y."/>
            <person name="Lu T."/>
            <person name="Huang Y."/>
            <person name="Zhao Q."/>
            <person name="Feng Q."/>
            <person name="Zhang L."/>
            <person name="Zhu J."/>
            <person name="Weng Q."/>
            <person name="Mu J."/>
            <person name="Lu Y."/>
            <person name="Fan D."/>
            <person name="Liu Y."/>
            <person name="Guan J."/>
            <person name="Zhang Y."/>
            <person name="Yu S."/>
            <person name="Liu X."/>
            <person name="Zhang Y."/>
            <person name="Hong G."/>
            <person name="Han B."/>
            <person name="Choisne N."/>
            <person name="Demange N."/>
            <person name="Orjeda G."/>
            <person name="Samain S."/>
            <person name="Cattolico L."/>
            <person name="Pelletier E."/>
            <person name="Couloux A."/>
            <person name="Segurens B."/>
            <person name="Wincker P."/>
            <person name="D'Hont A."/>
            <person name="Scarpelli C."/>
            <person name="Weissenbach J."/>
            <person name="Salanoubat M."/>
            <person name="Quetier F."/>
            <person name="Yu Y."/>
            <person name="Kim H.R."/>
            <person name="Rambo T."/>
            <person name="Currie J."/>
            <person name="Collura K."/>
            <person name="Luo M."/>
            <person name="Yang T."/>
            <person name="Ammiraju J.S.S."/>
            <person name="Engler F."/>
            <person name="Soderlund C."/>
            <person name="Wing R.A."/>
            <person name="Palmer L.E."/>
            <person name="de la Bastide M."/>
            <person name="Spiegel L."/>
            <person name="Nascimento L."/>
            <person name="Zutavern T."/>
            <person name="O'Shaughnessy A."/>
            <person name="Dike S."/>
            <person name="Dedhia N."/>
            <person name="Preston R."/>
            <person name="Balija V."/>
            <person name="McCombie W.R."/>
            <person name="Chow T."/>
            <person name="Chen H."/>
            <person name="Chung M."/>
            <person name="Chen C."/>
            <person name="Shaw J."/>
            <person name="Wu H."/>
            <person name="Hsiao K."/>
            <person name="Chao Y."/>
            <person name="Chu M."/>
            <person name="Cheng C."/>
            <person name="Hour A."/>
            <person name="Lee P."/>
            <person name="Lin S."/>
            <person name="Lin Y."/>
            <person name="Liou J."/>
            <person name="Liu S."/>
            <person name="Hsing Y."/>
            <person name="Raghuvanshi S."/>
            <person name="Mohanty A."/>
            <person name="Bharti A.K."/>
            <person name="Gaur A."/>
            <person name="Gupta V."/>
            <person name="Kumar D."/>
            <person name="Ravi V."/>
            <person name="Vij S."/>
            <person name="Kapur A."/>
            <person name="Khurana P."/>
            <person name="Khurana P."/>
            <person name="Khurana J.P."/>
            <person name="Tyagi A.K."/>
            <person name="Gaikwad K."/>
            <person name="Singh A."/>
            <person name="Dalal V."/>
            <person name="Srivastava S."/>
            <person name="Dixit A."/>
            <person name="Pal A.K."/>
            <person name="Ghazi I.A."/>
            <person name="Yadav M."/>
            <person name="Pandit A."/>
            <person name="Bhargava A."/>
            <person name="Sureshbabu K."/>
            <person name="Batra K."/>
            <person name="Sharma T.R."/>
            <person name="Mohapatra T."/>
            <person name="Singh N.K."/>
            <person name="Messing J."/>
            <person name="Nelson A.B."/>
            <person name="Fuks G."/>
            <person name="Kavchok S."/>
            <person name="Keizer G."/>
            <person name="Linton E."/>
            <person name="Llaca V."/>
            <person name="Song R."/>
            <person name="Tanyolac B."/>
            <person name="Young S."/>
            <person name="Ho-Il K."/>
            <person name="Hahn J.H."/>
            <person name="Sangsakoo G."/>
            <person name="Vanavichit A."/>
            <person name="de Mattos Luiz.A.T."/>
            <person name="Zimmer P.D."/>
            <person name="Malone G."/>
            <person name="Dellagostin O."/>
            <person name="de Oliveira A.C."/>
            <person name="Bevan M."/>
            <person name="Bancroft I."/>
            <person name="Minx P."/>
            <person name="Cordum H."/>
            <person name="Wilson R."/>
            <person name="Cheng Z."/>
            <person name="Jin W."/>
            <person name="Jiang J."/>
            <person name="Leong S.A."/>
            <person name="Iwama H."/>
            <person name="Gojobori T."/>
            <person name="Itoh T."/>
            <person name="Niimura Y."/>
            <person name="Fujii Y."/>
            <person name="Habara T."/>
            <person name="Sakai H."/>
            <person name="Sato Y."/>
            <person name="Wilson G."/>
            <person name="Kumar K."/>
            <person name="McCouch S."/>
            <person name="Juretic N."/>
            <person name="Hoen D."/>
            <person name="Wright S."/>
            <person name="Bruskiewich R."/>
            <person name="Bureau T."/>
            <person name="Miyao A."/>
            <person name="Hirochika H."/>
            <person name="Nishikawa T."/>
            <person name="Kadowaki K."/>
            <person name="Sugiura M."/>
            <person name="Burr B."/>
            <person name="Sasaki T."/>
        </authorList>
    </citation>
    <scope>NUCLEOTIDE SEQUENCE [LARGE SCALE GENOMIC DNA]</scope>
    <source>
        <strain evidence="3">cv. Nipponbare</strain>
    </source>
</reference>
<evidence type="ECO:0000256" key="1">
    <source>
        <dbReference type="SAM" id="Phobius"/>
    </source>
</evidence>
<dbReference type="AlphaFoldDB" id="Q6K441"/>
<dbReference type="EMBL" id="AP005583">
    <property type="protein sequence ID" value="BAD22308.1"/>
    <property type="molecule type" value="Genomic_DNA"/>
</dbReference>
<evidence type="ECO:0000313" key="3">
    <source>
        <dbReference type="Proteomes" id="UP000000763"/>
    </source>
</evidence>
<accession>Q6K441</accession>
<proteinExistence type="predicted"/>
<dbReference type="Proteomes" id="UP000000763">
    <property type="component" value="Chromosome 9"/>
</dbReference>
<keyword evidence="1" id="KW-0812">Transmembrane</keyword>
<keyword evidence="1" id="KW-1133">Transmembrane helix</keyword>
<evidence type="ECO:0000313" key="2">
    <source>
        <dbReference type="EMBL" id="BAD22308.1"/>
    </source>
</evidence>
<name>Q6K441_ORYSJ</name>